<keyword evidence="2" id="KW-1185">Reference proteome</keyword>
<accession>A0A6M4A0K0</accession>
<dbReference type="KEGG" id="upi:EJG51_005535"/>
<reference evidence="1 2" key="1">
    <citation type="journal article" date="2019" name="Int. J. Syst. Evol. Microbiol.">
        <title>Undibacterium piscinae sp. nov., isolated from Korean shiner intestine.</title>
        <authorList>
            <person name="Lee S.Y."/>
            <person name="Kang W."/>
            <person name="Kim P.S."/>
            <person name="Kim H.S."/>
            <person name="Sung H."/>
            <person name="Shin N.R."/>
            <person name="Whon T.W."/>
            <person name="Yun J.H."/>
            <person name="Lee J.Y."/>
            <person name="Lee J.Y."/>
            <person name="Jung M.J."/>
            <person name="Jeong Y.S."/>
            <person name="Tak E.J."/>
            <person name="Han J.E."/>
            <person name="Hyun D.W."/>
            <person name="Kang M.S."/>
            <person name="Lee K.E."/>
            <person name="Lee B.H."/>
            <person name="Bae J.W."/>
        </authorList>
    </citation>
    <scope>NUCLEOTIDE SEQUENCE [LARGE SCALE GENOMIC DNA]</scope>
    <source>
        <strain evidence="1 2">S11R28</strain>
    </source>
</reference>
<dbReference type="EMBL" id="CP051152">
    <property type="protein sequence ID" value="QJQ04498.1"/>
    <property type="molecule type" value="Genomic_DNA"/>
</dbReference>
<dbReference type="OrthoDB" id="286202at2"/>
<evidence type="ECO:0000313" key="2">
    <source>
        <dbReference type="Proteomes" id="UP000274350"/>
    </source>
</evidence>
<sequence length="59" mass="6527">MNKQFFKQFAIALILFLLGYFTFNSNLFAAEMPLAGASQLNSEIVGSAQGFQVFPDTCQ</sequence>
<organism evidence="1 2">
    <name type="scientific">Undibacterium piscinae</name>
    <dbReference type="NCBI Taxonomy" id="2495591"/>
    <lineage>
        <taxon>Bacteria</taxon>
        <taxon>Pseudomonadati</taxon>
        <taxon>Pseudomonadota</taxon>
        <taxon>Betaproteobacteria</taxon>
        <taxon>Burkholderiales</taxon>
        <taxon>Oxalobacteraceae</taxon>
        <taxon>Undibacterium</taxon>
    </lineage>
</organism>
<gene>
    <name evidence="1" type="ORF">EJG51_005535</name>
</gene>
<proteinExistence type="predicted"/>
<name>A0A6M4A0K0_9BURK</name>
<dbReference type="AlphaFoldDB" id="A0A6M4A0K0"/>
<dbReference type="Proteomes" id="UP000274350">
    <property type="component" value="Chromosome"/>
</dbReference>
<protein>
    <submittedName>
        <fullName evidence="1">Uncharacterized protein</fullName>
    </submittedName>
</protein>
<evidence type="ECO:0000313" key="1">
    <source>
        <dbReference type="EMBL" id="QJQ04498.1"/>
    </source>
</evidence>